<keyword evidence="1" id="KW-1133">Transmembrane helix</keyword>
<evidence type="ECO:0000256" key="1">
    <source>
        <dbReference type="SAM" id="Phobius"/>
    </source>
</evidence>
<proteinExistence type="predicted"/>
<evidence type="ECO:0000313" key="4">
    <source>
        <dbReference type="Proteomes" id="UP000230344"/>
    </source>
</evidence>
<dbReference type="Gene3D" id="2.60.40.10">
    <property type="entry name" value="Immunoglobulins"/>
    <property type="match status" value="1"/>
</dbReference>
<reference evidence="4" key="1">
    <citation type="submission" date="2017-09" db="EMBL/GenBank/DDBJ databases">
        <title>Depth-based differentiation of microbial function through sediment-hosted aquifers and enrichment of novel symbionts in the deep terrestrial subsurface.</title>
        <authorList>
            <person name="Probst A.J."/>
            <person name="Ladd B."/>
            <person name="Jarett J.K."/>
            <person name="Geller-Mcgrath D.E."/>
            <person name="Sieber C.M.K."/>
            <person name="Emerson J.B."/>
            <person name="Anantharaman K."/>
            <person name="Thomas B.C."/>
            <person name="Malmstrom R."/>
            <person name="Stieglmeier M."/>
            <person name="Klingl A."/>
            <person name="Woyke T."/>
            <person name="Ryan C.M."/>
            <person name="Banfield J.F."/>
        </authorList>
    </citation>
    <scope>NUCLEOTIDE SEQUENCE [LARGE SCALE GENOMIC DNA]</scope>
</reference>
<evidence type="ECO:0000259" key="2">
    <source>
        <dbReference type="Pfam" id="PF19077"/>
    </source>
</evidence>
<dbReference type="Pfam" id="PF19077">
    <property type="entry name" value="Big_13"/>
    <property type="match status" value="1"/>
</dbReference>
<gene>
    <name evidence="3" type="ORF">COY88_01350</name>
</gene>
<name>A0A2M7QH15_9BACT</name>
<keyword evidence="1" id="KW-0472">Membrane</keyword>
<comment type="caution">
    <text evidence="3">The sequence shown here is derived from an EMBL/GenBank/DDBJ whole genome shotgun (WGS) entry which is preliminary data.</text>
</comment>
<feature type="non-terminal residue" evidence="3">
    <location>
        <position position="1"/>
    </location>
</feature>
<evidence type="ECO:0000313" key="3">
    <source>
        <dbReference type="EMBL" id="PIY71246.1"/>
    </source>
</evidence>
<sequence>SKTGSIFILWVQEPSFLNSVGTINFEGIVLNPGFTGAAGKIITTNFKVKAAGVATLNFSSGSVLANDGKGTNILANMNSGTYTLKPVTITPPAEEILPEEEYVAPPTVGVPAAPVVSSPTHPDENKWYSNNDPEFSWKLPSDVDGGVSIYFSKSPTSNPGPLPDGLFSTKSYENVEDGIWYFHIKLRNSYGWGPITHRKVLIDTTPPLPFEIDVQREDPTDPQPILNFETTDELSGIEYYEMKIGEGEPFPAEKIKTKSYKLPPQAPGEHPIELKVYDKAINFVLASTNINVLPIETPKITKFPTDLTPGQNLTLEGESLPEAIIEVFVQKKGEKEPTVEETKAEGEGNWSFVSSKALEKGDYEAWVEAQDKRGALSYPTEKLTISVNLPPFIKFGTMAISYFMIMATLIVLIATAIIIIFYTWYRISLWRKRLRTETKELSQAIYGAFKALREEVQEQIEYLDKKPGVTESEKKVRDKLKEALDVSEQFIDKELKDVEKELE</sequence>
<protein>
    <recommendedName>
        <fullName evidence="2">Bacterial Ig-like domain-containing protein</fullName>
    </recommendedName>
</protein>
<dbReference type="EMBL" id="PFLH01000017">
    <property type="protein sequence ID" value="PIY71246.1"/>
    <property type="molecule type" value="Genomic_DNA"/>
</dbReference>
<dbReference type="InterPro" id="IPR013783">
    <property type="entry name" value="Ig-like_fold"/>
</dbReference>
<feature type="transmembrane region" description="Helical" evidence="1">
    <location>
        <begin position="400"/>
        <end position="425"/>
    </location>
</feature>
<dbReference type="InterPro" id="IPR044016">
    <property type="entry name" value="Big_13"/>
</dbReference>
<dbReference type="AlphaFoldDB" id="A0A2M7QH15"/>
<feature type="domain" description="Bacterial Ig-like" evidence="2">
    <location>
        <begin position="308"/>
        <end position="381"/>
    </location>
</feature>
<organism evidence="3 4">
    <name type="scientific">Candidatus Roizmanbacteria bacterium CG_4_10_14_0_8_um_filter_35_28</name>
    <dbReference type="NCBI Taxonomy" id="1974827"/>
    <lineage>
        <taxon>Bacteria</taxon>
        <taxon>Candidatus Roizmaniibacteriota</taxon>
    </lineage>
</organism>
<keyword evidence="1" id="KW-0812">Transmembrane</keyword>
<accession>A0A2M7QH15</accession>
<dbReference type="Proteomes" id="UP000230344">
    <property type="component" value="Unassembled WGS sequence"/>
</dbReference>